<gene>
    <name evidence="1" type="ORF">PIB30_012813</name>
</gene>
<accession>A0ABU6U6F5</accession>
<proteinExistence type="predicted"/>
<dbReference type="Proteomes" id="UP001341840">
    <property type="component" value="Unassembled WGS sequence"/>
</dbReference>
<reference evidence="1 2" key="1">
    <citation type="journal article" date="2023" name="Plants (Basel)">
        <title>Bridging the Gap: Combining Genomics and Transcriptomics Approaches to Understand Stylosanthes scabra, an Orphan Legume from the Brazilian Caatinga.</title>
        <authorList>
            <person name="Ferreira-Neto J.R.C."/>
            <person name="da Silva M.D."/>
            <person name="Binneck E."/>
            <person name="de Melo N.F."/>
            <person name="da Silva R.H."/>
            <person name="de Melo A.L.T.M."/>
            <person name="Pandolfi V."/>
            <person name="Bustamante F.O."/>
            <person name="Brasileiro-Vidal A.C."/>
            <person name="Benko-Iseppon A.M."/>
        </authorList>
    </citation>
    <scope>NUCLEOTIDE SEQUENCE [LARGE SCALE GENOMIC DNA]</scope>
    <source>
        <tissue evidence="1">Leaves</tissue>
    </source>
</reference>
<evidence type="ECO:0000313" key="1">
    <source>
        <dbReference type="EMBL" id="MED6156252.1"/>
    </source>
</evidence>
<comment type="caution">
    <text evidence="1">The sequence shown here is derived from an EMBL/GenBank/DDBJ whole genome shotgun (WGS) entry which is preliminary data.</text>
</comment>
<sequence length="195" mass="22040">MALHENSTSHVRRCHVGQKMYIVIGLIGVRFRNLSNAGDWIGLKLNYFVADVLAVEVFSTAYLPLDAWPVQHLYVGRVLPDHHKRAMKKGFKIKLDDNRERTLHRYIMQEQVQNPAMSVASTRISRSGTLSWTMMQQPAGPKLDWDEGIVNEEGVNSTSTYIRAATGWPRSISGTITEGSSVEKLVLEGRVIKEY</sequence>
<protein>
    <submittedName>
        <fullName evidence="1">Uncharacterized protein</fullName>
    </submittedName>
</protein>
<evidence type="ECO:0000313" key="2">
    <source>
        <dbReference type="Proteomes" id="UP001341840"/>
    </source>
</evidence>
<name>A0ABU6U6F5_9FABA</name>
<organism evidence="1 2">
    <name type="scientific">Stylosanthes scabra</name>
    <dbReference type="NCBI Taxonomy" id="79078"/>
    <lineage>
        <taxon>Eukaryota</taxon>
        <taxon>Viridiplantae</taxon>
        <taxon>Streptophyta</taxon>
        <taxon>Embryophyta</taxon>
        <taxon>Tracheophyta</taxon>
        <taxon>Spermatophyta</taxon>
        <taxon>Magnoliopsida</taxon>
        <taxon>eudicotyledons</taxon>
        <taxon>Gunneridae</taxon>
        <taxon>Pentapetalae</taxon>
        <taxon>rosids</taxon>
        <taxon>fabids</taxon>
        <taxon>Fabales</taxon>
        <taxon>Fabaceae</taxon>
        <taxon>Papilionoideae</taxon>
        <taxon>50 kb inversion clade</taxon>
        <taxon>dalbergioids sensu lato</taxon>
        <taxon>Dalbergieae</taxon>
        <taxon>Pterocarpus clade</taxon>
        <taxon>Stylosanthes</taxon>
    </lineage>
</organism>
<keyword evidence="2" id="KW-1185">Reference proteome</keyword>
<dbReference type="EMBL" id="JASCZI010120861">
    <property type="protein sequence ID" value="MED6156252.1"/>
    <property type="molecule type" value="Genomic_DNA"/>
</dbReference>